<feature type="transmembrane region" description="Helical" evidence="1">
    <location>
        <begin position="241"/>
        <end position="262"/>
    </location>
</feature>
<protein>
    <recommendedName>
        <fullName evidence="2">DUF7703 domain-containing protein</fullName>
    </recommendedName>
</protein>
<dbReference type="Proteomes" id="UP001213681">
    <property type="component" value="Unassembled WGS sequence"/>
</dbReference>
<evidence type="ECO:0000313" key="4">
    <source>
        <dbReference type="Proteomes" id="UP001213681"/>
    </source>
</evidence>
<reference evidence="3" key="1">
    <citation type="submission" date="2022-12" db="EMBL/GenBank/DDBJ databases">
        <authorList>
            <person name="Petersen C."/>
        </authorList>
    </citation>
    <scope>NUCLEOTIDE SEQUENCE</scope>
    <source>
        <strain evidence="3">IBT 16125</strain>
    </source>
</reference>
<gene>
    <name evidence="3" type="ORF">N7458_010531</name>
</gene>
<dbReference type="GeneID" id="81604156"/>
<comment type="caution">
    <text evidence="3">The sequence shown here is derived from an EMBL/GenBank/DDBJ whole genome shotgun (WGS) entry which is preliminary data.</text>
</comment>
<dbReference type="AlphaFoldDB" id="A0AAD6BYU1"/>
<organism evidence="3 4">
    <name type="scientific">Penicillium daleae</name>
    <dbReference type="NCBI Taxonomy" id="63821"/>
    <lineage>
        <taxon>Eukaryota</taxon>
        <taxon>Fungi</taxon>
        <taxon>Dikarya</taxon>
        <taxon>Ascomycota</taxon>
        <taxon>Pezizomycotina</taxon>
        <taxon>Eurotiomycetes</taxon>
        <taxon>Eurotiomycetidae</taxon>
        <taxon>Eurotiales</taxon>
        <taxon>Aspergillaceae</taxon>
        <taxon>Penicillium</taxon>
    </lineage>
</organism>
<feature type="transmembrane region" description="Helical" evidence="1">
    <location>
        <begin position="206"/>
        <end position="229"/>
    </location>
</feature>
<keyword evidence="1" id="KW-0472">Membrane</keyword>
<feature type="transmembrane region" description="Helical" evidence="1">
    <location>
        <begin position="126"/>
        <end position="149"/>
    </location>
</feature>
<sequence length="335" mass="38016">MSRTSLDPRDLTSPQGTGSNRIDGALDLSIIVFMAIALYNALELAILIPLTFHRYRSLYFWSLLTSAVFGVAPLSITGGLQFFSLEPVTVSVVVENIAWILTVPNQSVVLYSRLHLVSQNQTILRIVRWLIALSLVVIVVPTIVLNAGWSYMPQSPSWNRGYFAMERIQVTWFTAQECFISGVYIWNTTRLIRLNPTGDSKRHKILYELLAVNVVVIVMDLALIVLEYLNYYFTQVIFKATVYSIKLKLEFAVLGMLVSIVHRRDSDGMFWRTDEMIAKYSKRESRTSSGMVVTNHCLGWSDNPGLHSPSTPPSLMKRQPAKINSILQARRVFDY</sequence>
<feature type="transmembrane region" description="Helical" evidence="1">
    <location>
        <begin position="28"/>
        <end position="51"/>
    </location>
</feature>
<dbReference type="EMBL" id="JAPVEA010000008">
    <property type="protein sequence ID" value="KAJ5439533.1"/>
    <property type="molecule type" value="Genomic_DNA"/>
</dbReference>
<feature type="transmembrane region" description="Helical" evidence="1">
    <location>
        <begin position="58"/>
        <end position="76"/>
    </location>
</feature>
<dbReference type="PANTHER" id="PTHR37013">
    <property type="entry name" value="INTEGRAL MEMBRANE PROTEIN (AFU_ORTHOLOGUE AFUA_1G05950)-RELATED"/>
    <property type="match status" value="1"/>
</dbReference>
<dbReference type="Pfam" id="PF24802">
    <property type="entry name" value="DUF7703"/>
    <property type="match status" value="1"/>
</dbReference>
<feature type="transmembrane region" description="Helical" evidence="1">
    <location>
        <begin position="169"/>
        <end position="186"/>
    </location>
</feature>
<evidence type="ECO:0000259" key="2">
    <source>
        <dbReference type="Pfam" id="PF24802"/>
    </source>
</evidence>
<reference evidence="3" key="2">
    <citation type="journal article" date="2023" name="IMA Fungus">
        <title>Comparative genomic study of the Penicillium genus elucidates a diverse pangenome and 15 lateral gene transfer events.</title>
        <authorList>
            <person name="Petersen C."/>
            <person name="Sorensen T."/>
            <person name="Nielsen M.R."/>
            <person name="Sondergaard T.E."/>
            <person name="Sorensen J.L."/>
            <person name="Fitzpatrick D.A."/>
            <person name="Frisvad J.C."/>
            <person name="Nielsen K.L."/>
        </authorList>
    </citation>
    <scope>NUCLEOTIDE SEQUENCE</scope>
    <source>
        <strain evidence="3">IBT 16125</strain>
    </source>
</reference>
<accession>A0AAD6BYU1</accession>
<keyword evidence="4" id="KW-1185">Reference proteome</keyword>
<feature type="domain" description="DUF7703" evidence="2">
    <location>
        <begin position="22"/>
        <end position="261"/>
    </location>
</feature>
<dbReference type="PANTHER" id="PTHR37013:SF5">
    <property type="entry name" value="INTEGRAL MEMBRANE PROTEIN"/>
    <property type="match status" value="1"/>
</dbReference>
<evidence type="ECO:0000256" key="1">
    <source>
        <dbReference type="SAM" id="Phobius"/>
    </source>
</evidence>
<name>A0AAD6BYU1_9EURO</name>
<keyword evidence="1" id="KW-0812">Transmembrane</keyword>
<feature type="transmembrane region" description="Helical" evidence="1">
    <location>
        <begin position="96"/>
        <end position="114"/>
    </location>
</feature>
<keyword evidence="1" id="KW-1133">Transmembrane helix</keyword>
<proteinExistence type="predicted"/>
<evidence type="ECO:0000313" key="3">
    <source>
        <dbReference type="EMBL" id="KAJ5439533.1"/>
    </source>
</evidence>
<dbReference type="RefSeq" id="XP_056762762.1">
    <property type="nucleotide sequence ID" value="XM_056913913.1"/>
</dbReference>
<dbReference type="InterPro" id="IPR056120">
    <property type="entry name" value="DUF7703"/>
</dbReference>